<accession>A0A3N0CX90</accession>
<evidence type="ECO:0000256" key="4">
    <source>
        <dbReference type="ARBA" id="ARBA00022692"/>
    </source>
</evidence>
<proteinExistence type="inferred from homology"/>
<feature type="transmembrane region" description="Helical" evidence="8">
    <location>
        <begin position="165"/>
        <end position="185"/>
    </location>
</feature>
<feature type="transmembrane region" description="Helical" evidence="8">
    <location>
        <begin position="98"/>
        <end position="120"/>
    </location>
</feature>
<keyword evidence="3 7" id="KW-0813">Transport</keyword>
<gene>
    <name evidence="10" type="ORF">ED312_23390</name>
</gene>
<dbReference type="InterPro" id="IPR005829">
    <property type="entry name" value="Sugar_transporter_CS"/>
</dbReference>
<evidence type="ECO:0000256" key="7">
    <source>
        <dbReference type="RuleBase" id="RU003346"/>
    </source>
</evidence>
<dbReference type="RefSeq" id="WP_123218428.1">
    <property type="nucleotide sequence ID" value="NZ_RJTM01000214.1"/>
</dbReference>
<feature type="transmembrane region" description="Helical" evidence="8">
    <location>
        <begin position="380"/>
        <end position="398"/>
    </location>
</feature>
<feature type="transmembrane region" description="Helical" evidence="8">
    <location>
        <begin position="309"/>
        <end position="328"/>
    </location>
</feature>
<dbReference type="NCBIfam" id="TIGR00879">
    <property type="entry name" value="SP"/>
    <property type="match status" value="1"/>
</dbReference>
<evidence type="ECO:0000313" key="10">
    <source>
        <dbReference type="EMBL" id="RNL68048.1"/>
    </source>
</evidence>
<dbReference type="InterPro" id="IPR020846">
    <property type="entry name" value="MFS_dom"/>
</dbReference>
<dbReference type="SUPFAM" id="SSF103473">
    <property type="entry name" value="MFS general substrate transporter"/>
    <property type="match status" value="1"/>
</dbReference>
<evidence type="ECO:0000256" key="5">
    <source>
        <dbReference type="ARBA" id="ARBA00022989"/>
    </source>
</evidence>
<dbReference type="Gene3D" id="1.20.1250.20">
    <property type="entry name" value="MFS general substrate transporter like domains"/>
    <property type="match status" value="1"/>
</dbReference>
<evidence type="ECO:0000256" key="3">
    <source>
        <dbReference type="ARBA" id="ARBA00022448"/>
    </source>
</evidence>
<feature type="transmembrane region" description="Helical" evidence="8">
    <location>
        <begin position="279"/>
        <end position="297"/>
    </location>
</feature>
<evidence type="ECO:0000313" key="11">
    <source>
        <dbReference type="Proteomes" id="UP000267469"/>
    </source>
</evidence>
<dbReference type="InterPro" id="IPR036259">
    <property type="entry name" value="MFS_trans_sf"/>
</dbReference>
<keyword evidence="5 8" id="KW-1133">Transmembrane helix</keyword>
<name>A0A3N0CX90_SINP1</name>
<dbReference type="PANTHER" id="PTHR48023:SF4">
    <property type="entry name" value="D-XYLOSE-PROTON SYMPORTER-LIKE 2"/>
    <property type="match status" value="1"/>
</dbReference>
<dbReference type="PRINTS" id="PR00171">
    <property type="entry name" value="SUGRTRNSPORT"/>
</dbReference>
<keyword evidence="6 8" id="KW-0472">Membrane</keyword>
<keyword evidence="11" id="KW-1185">Reference proteome</keyword>
<dbReference type="InterPro" id="IPR005828">
    <property type="entry name" value="MFS_sugar_transport-like"/>
</dbReference>
<dbReference type="AlphaFoldDB" id="A0A3N0CX90"/>
<organism evidence="10 11">
    <name type="scientific">Sinomicrobium pectinilyticum</name>
    <dbReference type="NCBI Taxonomy" id="1084421"/>
    <lineage>
        <taxon>Bacteria</taxon>
        <taxon>Pseudomonadati</taxon>
        <taxon>Bacteroidota</taxon>
        <taxon>Flavobacteriia</taxon>
        <taxon>Flavobacteriales</taxon>
        <taxon>Flavobacteriaceae</taxon>
        <taxon>Sinomicrobium</taxon>
    </lineage>
</organism>
<dbReference type="PROSITE" id="PS00217">
    <property type="entry name" value="SUGAR_TRANSPORT_2"/>
    <property type="match status" value="1"/>
</dbReference>
<keyword evidence="4 8" id="KW-0812">Transmembrane</keyword>
<evidence type="ECO:0000256" key="1">
    <source>
        <dbReference type="ARBA" id="ARBA00004141"/>
    </source>
</evidence>
<dbReference type="InterPro" id="IPR003663">
    <property type="entry name" value="Sugar/inositol_transpt"/>
</dbReference>
<dbReference type="InterPro" id="IPR050820">
    <property type="entry name" value="MFS_Sugar_Transporter"/>
</dbReference>
<evidence type="ECO:0000256" key="8">
    <source>
        <dbReference type="SAM" id="Phobius"/>
    </source>
</evidence>
<comment type="subcellular location">
    <subcellularLocation>
        <location evidence="1">Membrane</location>
        <topology evidence="1">Multi-pass membrane protein</topology>
    </subcellularLocation>
</comment>
<dbReference type="GO" id="GO:0022857">
    <property type="term" value="F:transmembrane transporter activity"/>
    <property type="evidence" value="ECO:0007669"/>
    <property type="project" value="InterPro"/>
</dbReference>
<feature type="transmembrane region" description="Helical" evidence="8">
    <location>
        <begin position="42"/>
        <end position="62"/>
    </location>
</feature>
<dbReference type="PANTHER" id="PTHR48023">
    <property type="entry name" value="D-XYLOSE-PROTON SYMPORTER-LIKE 2"/>
    <property type="match status" value="1"/>
</dbReference>
<dbReference type="EMBL" id="RJTM01000214">
    <property type="protein sequence ID" value="RNL68048.1"/>
    <property type="molecule type" value="Genomic_DNA"/>
</dbReference>
<feature type="transmembrane region" description="Helical" evidence="8">
    <location>
        <begin position="74"/>
        <end position="92"/>
    </location>
</feature>
<dbReference type="OrthoDB" id="9783823at2"/>
<dbReference type="Pfam" id="PF00083">
    <property type="entry name" value="Sugar_tr"/>
    <property type="match status" value="1"/>
</dbReference>
<feature type="transmembrane region" description="Helical" evidence="8">
    <location>
        <begin position="334"/>
        <end position="359"/>
    </location>
</feature>
<sequence>MNNMRNWSVAVALSGFLFGFDTVVISGANLPIRELWNTSAWFHGIFIMSMALWGTVIGALCGGIPCNKYGRKKTLFWIGILYLVSALGSGMAPDPYSFSFFRFIGGLGVGASSVAAPTYISEISGAKNRGKLVALYQFNLVFGILLAYISNFLLQGVGGNNDWRFMLAVEAIPAAIYCLMVWGVPNSPRWLLLQKQDEAGAREVLQKMYDNEEAEKALDQIRLDNTPGKTHNVFSGKYGLPLLLAFLIAFFNQLSGINFILYYAPEILEMAGLASKDSLMNAIAIGAINLVFTLLGLRLIDSLGRKQLMLIGSLGYIISLTMVAWSFYASASPVVLLIFILLFIASHAIGQGAVIWVFISEIFPNKVRAYGQAFGSGVHWVFAALITLLAPVFIDMFRENPWPIFAFFAFMMVLQLFFTIFLMPETKGVSLEELEKRMIKED</sequence>
<evidence type="ECO:0000256" key="6">
    <source>
        <dbReference type="ARBA" id="ARBA00023136"/>
    </source>
</evidence>
<comment type="similarity">
    <text evidence="2 7">Belongs to the major facilitator superfamily. Sugar transporter (TC 2.A.1.1) family.</text>
</comment>
<dbReference type="Proteomes" id="UP000267469">
    <property type="component" value="Unassembled WGS sequence"/>
</dbReference>
<reference evidence="10 11" key="1">
    <citation type="submission" date="2018-10" db="EMBL/GenBank/DDBJ databases">
        <title>Sinomicrobium pectinilyticum sp. nov., a pectinase-producing bacterium isolated from alkaline and saline soil, and emended description of the genus Sinomicrobium.</title>
        <authorList>
            <person name="Cheng B."/>
            <person name="Li C."/>
            <person name="Lai Q."/>
            <person name="Du M."/>
            <person name="Shao Z."/>
            <person name="Xu P."/>
            <person name="Yang C."/>
        </authorList>
    </citation>
    <scope>NUCLEOTIDE SEQUENCE [LARGE SCALE GENOMIC DNA]</scope>
    <source>
        <strain evidence="10 11">5DNS001</strain>
    </source>
</reference>
<feature type="domain" description="Major facilitator superfamily (MFS) profile" evidence="9">
    <location>
        <begin position="7"/>
        <end position="427"/>
    </location>
</feature>
<evidence type="ECO:0000256" key="2">
    <source>
        <dbReference type="ARBA" id="ARBA00010992"/>
    </source>
</evidence>
<feature type="transmembrane region" description="Helical" evidence="8">
    <location>
        <begin position="404"/>
        <end position="423"/>
    </location>
</feature>
<dbReference type="PROSITE" id="PS00216">
    <property type="entry name" value="SUGAR_TRANSPORT_1"/>
    <property type="match status" value="1"/>
</dbReference>
<feature type="transmembrane region" description="Helical" evidence="8">
    <location>
        <begin position="242"/>
        <end position="264"/>
    </location>
</feature>
<evidence type="ECO:0000259" key="9">
    <source>
        <dbReference type="PROSITE" id="PS50850"/>
    </source>
</evidence>
<protein>
    <submittedName>
        <fullName evidence="10">MFS transporter</fullName>
    </submittedName>
</protein>
<dbReference type="GO" id="GO:0016020">
    <property type="term" value="C:membrane"/>
    <property type="evidence" value="ECO:0007669"/>
    <property type="project" value="UniProtKB-SubCell"/>
</dbReference>
<feature type="transmembrane region" description="Helical" evidence="8">
    <location>
        <begin position="132"/>
        <end position="153"/>
    </location>
</feature>
<comment type="caution">
    <text evidence="10">The sequence shown here is derived from an EMBL/GenBank/DDBJ whole genome shotgun (WGS) entry which is preliminary data.</text>
</comment>
<dbReference type="PROSITE" id="PS50850">
    <property type="entry name" value="MFS"/>
    <property type="match status" value="1"/>
</dbReference>